<comment type="caution">
    <text evidence="2">The sequence shown here is derived from an EMBL/GenBank/DDBJ whole genome shotgun (WGS) entry which is preliminary data.</text>
</comment>
<keyword evidence="3" id="KW-1185">Reference proteome</keyword>
<dbReference type="EMBL" id="JAGETV010000002">
    <property type="protein sequence ID" value="MBO1926339.1"/>
    <property type="molecule type" value="Genomic_DNA"/>
</dbReference>
<gene>
    <name evidence="2" type="ORF">J3998_02010</name>
</gene>
<feature type="compositionally biased region" description="Basic and acidic residues" evidence="1">
    <location>
        <begin position="24"/>
        <end position="36"/>
    </location>
</feature>
<name>A0ABS3Q1Z5_9GAMM</name>
<accession>A0ABS3Q1Z5</accession>
<evidence type="ECO:0000313" key="2">
    <source>
        <dbReference type="EMBL" id="MBO1926339.1"/>
    </source>
</evidence>
<sequence length="52" mass="5881">MTYVFVTPSVVEGSPTNNKMLRQAQHDSNHTRHSEQSEESPADFTDSSFHSE</sequence>
<protein>
    <submittedName>
        <fullName evidence="2">Uncharacterized protein</fullName>
    </submittedName>
</protein>
<evidence type="ECO:0000256" key="1">
    <source>
        <dbReference type="SAM" id="MobiDB-lite"/>
    </source>
</evidence>
<proteinExistence type="predicted"/>
<evidence type="ECO:0000313" key="3">
    <source>
        <dbReference type="Proteomes" id="UP000664835"/>
    </source>
</evidence>
<dbReference type="Proteomes" id="UP000664835">
    <property type="component" value="Unassembled WGS sequence"/>
</dbReference>
<feature type="region of interest" description="Disordered" evidence="1">
    <location>
        <begin position="1"/>
        <end position="52"/>
    </location>
</feature>
<organism evidence="2 3">
    <name type="scientific">Thiomicrorhabdus marina</name>
    <dbReference type="NCBI Taxonomy" id="2818442"/>
    <lineage>
        <taxon>Bacteria</taxon>
        <taxon>Pseudomonadati</taxon>
        <taxon>Pseudomonadota</taxon>
        <taxon>Gammaproteobacteria</taxon>
        <taxon>Thiotrichales</taxon>
        <taxon>Piscirickettsiaceae</taxon>
        <taxon>Thiomicrorhabdus</taxon>
    </lineage>
</organism>
<reference evidence="2 3" key="1">
    <citation type="submission" date="2021-03" db="EMBL/GenBank/DDBJ databases">
        <title>Thiomicrorhabdus sp.nov.,novel sulfur-oxidizing bacteria isolated from coastal sediment.</title>
        <authorList>
            <person name="Liu X."/>
        </authorList>
    </citation>
    <scope>NUCLEOTIDE SEQUENCE [LARGE SCALE GENOMIC DNA]</scope>
    <source>
        <strain evidence="2 3">6S2-11</strain>
    </source>
</reference>